<protein>
    <submittedName>
        <fullName evidence="1">Hydrolase of the HAD superfamily</fullName>
    </submittedName>
</protein>
<gene>
    <name evidence="1" type="ORF">C7380_10313</name>
</gene>
<proteinExistence type="predicted"/>
<comment type="caution">
    <text evidence="1">The sequence shown here is derived from an EMBL/GenBank/DDBJ whole genome shotgun (WGS) entry which is preliminary data.</text>
</comment>
<sequence length="149" mass="18093">MDRGTIESDYAFEKFRNENPKLKKEITEIENIWIDYLIPIEKNIKILEKLDEKNELLLLSNFHKKAFEIVEKKYEFFKVFKKRAISCYINKLKPDYEIYDYIIKNFDLNKEETVFIDDTLKNVEAALEYGIKSIHYKYDMNLEKELENI</sequence>
<dbReference type="AlphaFoldDB" id="A0AA45C7Z6"/>
<dbReference type="InterPro" id="IPR006439">
    <property type="entry name" value="HAD-SF_hydro_IA"/>
</dbReference>
<dbReference type="InterPro" id="IPR023214">
    <property type="entry name" value="HAD_sf"/>
</dbReference>
<dbReference type="EMBL" id="QGGI01000003">
    <property type="protein sequence ID" value="PWJ95836.1"/>
    <property type="molecule type" value="Genomic_DNA"/>
</dbReference>
<name>A0AA45C7Z6_9BACT</name>
<dbReference type="GO" id="GO:0016787">
    <property type="term" value="F:hydrolase activity"/>
    <property type="evidence" value="ECO:0007669"/>
    <property type="project" value="UniProtKB-KW"/>
</dbReference>
<accession>A0AA45C7Z6</accession>
<dbReference type="InterPro" id="IPR036412">
    <property type="entry name" value="HAD-like_sf"/>
</dbReference>
<keyword evidence="1" id="KW-0378">Hydrolase</keyword>
<dbReference type="Pfam" id="PF13419">
    <property type="entry name" value="HAD_2"/>
    <property type="match status" value="1"/>
</dbReference>
<evidence type="ECO:0000313" key="2">
    <source>
        <dbReference type="Proteomes" id="UP000245921"/>
    </source>
</evidence>
<dbReference type="PANTHER" id="PTHR43611:SF3">
    <property type="entry name" value="FLAVIN MONONUCLEOTIDE HYDROLASE 1, CHLOROPLATIC"/>
    <property type="match status" value="1"/>
</dbReference>
<keyword evidence="2" id="KW-1185">Reference proteome</keyword>
<dbReference type="RefSeq" id="WP_158274759.1">
    <property type="nucleotide sequence ID" value="NZ_QGGI01000003.1"/>
</dbReference>
<dbReference type="InterPro" id="IPR041492">
    <property type="entry name" value="HAD_2"/>
</dbReference>
<evidence type="ECO:0000313" key="1">
    <source>
        <dbReference type="EMBL" id="PWJ95836.1"/>
    </source>
</evidence>
<reference evidence="1 2" key="1">
    <citation type="submission" date="2018-05" db="EMBL/GenBank/DDBJ databases">
        <title>Genomic Encyclopedia of Type Strains, Phase IV (KMG-IV): sequencing the most valuable type-strain genomes for metagenomic binning, comparative biology and taxonomic classification.</title>
        <authorList>
            <person name="Goeker M."/>
        </authorList>
    </citation>
    <scope>NUCLEOTIDE SEQUENCE [LARGE SCALE GENOMIC DNA]</scope>
    <source>
        <strain evidence="1 2">DSM 24906</strain>
    </source>
</reference>
<dbReference type="Gene3D" id="3.40.50.1000">
    <property type="entry name" value="HAD superfamily/HAD-like"/>
    <property type="match status" value="1"/>
</dbReference>
<dbReference type="SUPFAM" id="SSF56784">
    <property type="entry name" value="HAD-like"/>
    <property type="match status" value="1"/>
</dbReference>
<dbReference type="PANTHER" id="PTHR43611">
    <property type="entry name" value="ALPHA-D-GLUCOSE 1-PHOSPHATE PHOSPHATASE"/>
    <property type="match status" value="1"/>
</dbReference>
<dbReference type="NCBIfam" id="TIGR01509">
    <property type="entry name" value="HAD-SF-IA-v3"/>
    <property type="match status" value="1"/>
</dbReference>
<dbReference type="Proteomes" id="UP000245921">
    <property type="component" value="Unassembled WGS sequence"/>
</dbReference>
<organism evidence="1 2">
    <name type="scientific">Oceanotoga teriensis</name>
    <dbReference type="NCBI Taxonomy" id="515440"/>
    <lineage>
        <taxon>Bacteria</taxon>
        <taxon>Thermotogati</taxon>
        <taxon>Thermotogota</taxon>
        <taxon>Thermotogae</taxon>
        <taxon>Petrotogales</taxon>
        <taxon>Petrotogaceae</taxon>
        <taxon>Oceanotoga</taxon>
    </lineage>
</organism>